<comment type="caution">
    <text evidence="1">The sequence shown here is derived from an EMBL/GenBank/DDBJ whole genome shotgun (WGS) entry which is preliminary data.</text>
</comment>
<dbReference type="RefSeq" id="WP_344444899.1">
    <property type="nucleotide sequence ID" value="NZ_BAAALF010000134.1"/>
</dbReference>
<dbReference type="EMBL" id="BAAALF010000134">
    <property type="protein sequence ID" value="GAA1259522.1"/>
    <property type="molecule type" value="Genomic_DNA"/>
</dbReference>
<organism evidence="1 2">
    <name type="scientific">Kitasatospora nipponensis</name>
    <dbReference type="NCBI Taxonomy" id="258049"/>
    <lineage>
        <taxon>Bacteria</taxon>
        <taxon>Bacillati</taxon>
        <taxon>Actinomycetota</taxon>
        <taxon>Actinomycetes</taxon>
        <taxon>Kitasatosporales</taxon>
        <taxon>Streptomycetaceae</taxon>
        <taxon>Kitasatospora</taxon>
    </lineage>
</organism>
<dbReference type="Proteomes" id="UP001500037">
    <property type="component" value="Unassembled WGS sequence"/>
</dbReference>
<sequence>MDSLSQASPSSVASDGGYRDSYSARLRAFGGSLSETTGTASALAGKSDADLNAVGQKACAALRAGTNPYLLSSELGSEYTSKEGSLVVMTAGDMHVGLCPDQQKTLDAAILSGPPTDAVAQ</sequence>
<keyword evidence="2" id="KW-1185">Reference proteome</keyword>
<evidence type="ECO:0008006" key="3">
    <source>
        <dbReference type="Google" id="ProtNLM"/>
    </source>
</evidence>
<evidence type="ECO:0000313" key="2">
    <source>
        <dbReference type="Proteomes" id="UP001500037"/>
    </source>
</evidence>
<reference evidence="2" key="1">
    <citation type="journal article" date="2019" name="Int. J. Syst. Evol. Microbiol.">
        <title>The Global Catalogue of Microorganisms (GCM) 10K type strain sequencing project: providing services to taxonomists for standard genome sequencing and annotation.</title>
        <authorList>
            <consortium name="The Broad Institute Genomics Platform"/>
            <consortium name="The Broad Institute Genome Sequencing Center for Infectious Disease"/>
            <person name="Wu L."/>
            <person name="Ma J."/>
        </authorList>
    </citation>
    <scope>NUCLEOTIDE SEQUENCE [LARGE SCALE GENOMIC DNA]</scope>
    <source>
        <strain evidence="2">JCM 13004</strain>
    </source>
</reference>
<accession>A0ABP4HCI8</accession>
<proteinExistence type="predicted"/>
<protein>
    <recommendedName>
        <fullName evidence="3">DUF732 domain-containing protein</fullName>
    </recommendedName>
</protein>
<name>A0ABP4HCI8_9ACTN</name>
<evidence type="ECO:0000313" key="1">
    <source>
        <dbReference type="EMBL" id="GAA1259522.1"/>
    </source>
</evidence>
<gene>
    <name evidence="1" type="ORF">GCM10009665_56970</name>
</gene>